<comment type="caution">
    <text evidence="1">The sequence shown here is derived from an EMBL/GenBank/DDBJ whole genome shotgun (WGS) entry which is preliminary data.</text>
</comment>
<evidence type="ECO:0000313" key="1">
    <source>
        <dbReference type="EMBL" id="CAG7709959.1"/>
    </source>
</evidence>
<evidence type="ECO:0000313" key="2">
    <source>
        <dbReference type="Proteomes" id="UP000708208"/>
    </source>
</evidence>
<sequence>MYENTRRLGYILNDIFSIQKEYEETHKTGDRVDNAILISMEVDKLTFKEALHNLIQEHNDLLIIYRNEVESVLQNQDFLYDQTEKEKKLYFDTLDCLGITISHLAQTDLKMSRYKNNVQYEFNPSSQNILYNSARA</sequence>
<name>A0A8J2JAT7_9HEXA</name>
<proteinExistence type="predicted"/>
<reference evidence="1" key="1">
    <citation type="submission" date="2021-06" db="EMBL/GenBank/DDBJ databases">
        <authorList>
            <person name="Hodson N. C."/>
            <person name="Mongue J. A."/>
            <person name="Jaron S. K."/>
        </authorList>
    </citation>
    <scope>NUCLEOTIDE SEQUENCE</scope>
</reference>
<dbReference type="Proteomes" id="UP000708208">
    <property type="component" value="Unassembled WGS sequence"/>
</dbReference>
<organism evidence="1 2">
    <name type="scientific">Allacma fusca</name>
    <dbReference type="NCBI Taxonomy" id="39272"/>
    <lineage>
        <taxon>Eukaryota</taxon>
        <taxon>Metazoa</taxon>
        <taxon>Ecdysozoa</taxon>
        <taxon>Arthropoda</taxon>
        <taxon>Hexapoda</taxon>
        <taxon>Collembola</taxon>
        <taxon>Symphypleona</taxon>
        <taxon>Sminthuridae</taxon>
        <taxon>Allacma</taxon>
    </lineage>
</organism>
<accession>A0A8J2JAT7</accession>
<keyword evidence="2" id="KW-1185">Reference proteome</keyword>
<dbReference type="EMBL" id="CAJVCH010031232">
    <property type="protein sequence ID" value="CAG7709959.1"/>
    <property type="molecule type" value="Genomic_DNA"/>
</dbReference>
<protein>
    <submittedName>
        <fullName evidence="1">Uncharacterized protein</fullName>
    </submittedName>
</protein>
<dbReference type="AlphaFoldDB" id="A0A8J2JAT7"/>
<gene>
    <name evidence="1" type="ORF">AFUS01_LOCUS4939</name>
</gene>